<sequence>MKAPIADTLPLDNAEKEEQYVHAVYNEIATHFSDTRFKPWPVIDKYIRSLPSGSVGADIGCGNGKYLGVRTGDIFMMGTDRSESLVEICRERRYECMVSDGLDLPYRNGAFDFAISIAVIHHFSSVDRRVQAARELLRIVWPGGTVLVFAWALEQSGRRKFDPNTQDVLVPWVVPGFRSAKGAGDNAGDSAEDQRDKMYHRYYHLFREGELVALFEQAGGCSVVESGYDRDNWYVIVRKGHE</sequence>
<proteinExistence type="predicted"/>
<accession>A0ACC1I433</accession>
<keyword evidence="2" id="KW-1185">Reference proteome</keyword>
<reference evidence="1" key="1">
    <citation type="submission" date="2022-07" db="EMBL/GenBank/DDBJ databases">
        <title>Phylogenomic reconstructions and comparative analyses of Kickxellomycotina fungi.</title>
        <authorList>
            <person name="Reynolds N.K."/>
            <person name="Stajich J.E."/>
            <person name="Barry K."/>
            <person name="Grigoriev I.V."/>
            <person name="Crous P."/>
            <person name="Smith M.E."/>
        </authorList>
    </citation>
    <scope>NUCLEOTIDE SEQUENCE</scope>
    <source>
        <strain evidence="1">Benny 63K</strain>
    </source>
</reference>
<dbReference type="Proteomes" id="UP001150581">
    <property type="component" value="Unassembled WGS sequence"/>
</dbReference>
<protein>
    <submittedName>
        <fullName evidence="1">tRNA methyltransferase, has a role in tRNA modification</fullName>
        <ecNumber evidence="1">2.1.1.229</ecNumber>
    </submittedName>
</protein>
<keyword evidence="1" id="KW-0489">Methyltransferase</keyword>
<name>A0ACC1I433_9FUNG</name>
<keyword evidence="1" id="KW-0808">Transferase</keyword>
<evidence type="ECO:0000313" key="2">
    <source>
        <dbReference type="Proteomes" id="UP001150581"/>
    </source>
</evidence>
<dbReference type="EC" id="2.1.1.229" evidence="1"/>
<dbReference type="EMBL" id="JANBPG010002722">
    <property type="protein sequence ID" value="KAJ1884841.1"/>
    <property type="molecule type" value="Genomic_DNA"/>
</dbReference>
<evidence type="ECO:0000313" key="1">
    <source>
        <dbReference type="EMBL" id="KAJ1884841.1"/>
    </source>
</evidence>
<gene>
    <name evidence="1" type="primary">TRM9_2</name>
    <name evidence="1" type="ORF">LPJ66_010416</name>
</gene>
<organism evidence="1 2">
    <name type="scientific">Kickxella alabastrina</name>
    <dbReference type="NCBI Taxonomy" id="61397"/>
    <lineage>
        <taxon>Eukaryota</taxon>
        <taxon>Fungi</taxon>
        <taxon>Fungi incertae sedis</taxon>
        <taxon>Zoopagomycota</taxon>
        <taxon>Kickxellomycotina</taxon>
        <taxon>Kickxellomycetes</taxon>
        <taxon>Kickxellales</taxon>
        <taxon>Kickxellaceae</taxon>
        <taxon>Kickxella</taxon>
    </lineage>
</organism>
<comment type="caution">
    <text evidence="1">The sequence shown here is derived from an EMBL/GenBank/DDBJ whole genome shotgun (WGS) entry which is preliminary data.</text>
</comment>